<keyword evidence="6 8" id="KW-0472">Membrane</keyword>
<dbReference type="GO" id="GO:0043165">
    <property type="term" value="P:Gram-negative-bacterium-type cell outer membrane assembly"/>
    <property type="evidence" value="ECO:0007669"/>
    <property type="project" value="UniProtKB-UniRule"/>
</dbReference>
<dbReference type="PIRSF" id="PIRSF006076">
    <property type="entry name" value="OM_assembly_OMP85"/>
    <property type="match status" value="1"/>
</dbReference>
<dbReference type="InterPro" id="IPR023707">
    <property type="entry name" value="OM_assembly_BamA"/>
</dbReference>
<feature type="domain" description="POTRA" evidence="10">
    <location>
        <begin position="42"/>
        <end position="109"/>
    </location>
</feature>
<dbReference type="InterPro" id="IPR000184">
    <property type="entry name" value="Bac_surfAg_D15"/>
</dbReference>
<proteinExistence type="inferred from homology"/>
<comment type="similarity">
    <text evidence="8">Belongs to the BamA family.</text>
</comment>
<dbReference type="InterPro" id="IPR010827">
    <property type="entry name" value="BamA/TamA_POTRA"/>
</dbReference>
<keyword evidence="7 8" id="KW-0998">Cell outer membrane</keyword>
<dbReference type="GO" id="GO:0051205">
    <property type="term" value="P:protein insertion into membrane"/>
    <property type="evidence" value="ECO:0007669"/>
    <property type="project" value="UniProtKB-UniRule"/>
</dbReference>
<evidence type="ECO:0000256" key="5">
    <source>
        <dbReference type="ARBA" id="ARBA00022737"/>
    </source>
</evidence>
<evidence type="ECO:0000256" key="4">
    <source>
        <dbReference type="ARBA" id="ARBA00022729"/>
    </source>
</evidence>
<keyword evidence="5 8" id="KW-0677">Repeat</keyword>
<dbReference type="Pfam" id="PF07244">
    <property type="entry name" value="POTRA"/>
    <property type="match status" value="5"/>
</dbReference>
<dbReference type="NCBIfam" id="TIGR03303">
    <property type="entry name" value="OM_YaeT"/>
    <property type="match status" value="1"/>
</dbReference>
<evidence type="ECO:0000256" key="1">
    <source>
        <dbReference type="ARBA" id="ARBA00004370"/>
    </source>
</evidence>
<evidence type="ECO:0000256" key="8">
    <source>
        <dbReference type="HAMAP-Rule" id="MF_01430"/>
    </source>
</evidence>
<dbReference type="PANTHER" id="PTHR12815">
    <property type="entry name" value="SORTING AND ASSEMBLY MACHINERY SAMM50 PROTEIN FAMILY MEMBER"/>
    <property type="match status" value="1"/>
</dbReference>
<comment type="caution">
    <text evidence="11">The sequence shown here is derived from an EMBL/GenBank/DDBJ whole genome shotgun (WGS) entry which is preliminary data.</text>
</comment>
<dbReference type="GO" id="GO:0009279">
    <property type="term" value="C:cell outer membrane"/>
    <property type="evidence" value="ECO:0007669"/>
    <property type="project" value="UniProtKB-SubCell"/>
</dbReference>
<dbReference type="InterPro" id="IPR039910">
    <property type="entry name" value="D15-like"/>
</dbReference>
<feature type="chain" id="PRO_5033187610" description="Outer membrane protein assembly factor BamA" evidence="8">
    <location>
        <begin position="22"/>
        <end position="814"/>
    </location>
</feature>
<comment type="function">
    <text evidence="8">Part of the outer membrane protein assembly complex, which is involved in assembly and insertion of beta-barrel proteins into the outer membrane.</text>
</comment>
<dbReference type="Proteomes" id="UP000585665">
    <property type="component" value="Unassembled WGS sequence"/>
</dbReference>
<dbReference type="Pfam" id="PF01103">
    <property type="entry name" value="Omp85"/>
    <property type="match status" value="1"/>
</dbReference>
<feature type="signal peptide" evidence="8">
    <location>
        <begin position="1"/>
        <end position="21"/>
    </location>
</feature>
<dbReference type="EMBL" id="JABXXR010000046">
    <property type="protein sequence ID" value="NVN40474.1"/>
    <property type="molecule type" value="Genomic_DNA"/>
</dbReference>
<dbReference type="InterPro" id="IPR034746">
    <property type="entry name" value="POTRA"/>
</dbReference>
<evidence type="ECO:0000313" key="11">
    <source>
        <dbReference type="EMBL" id="NVN40474.1"/>
    </source>
</evidence>
<accession>A0A850P910</accession>
<keyword evidence="4 8" id="KW-0732">Signal</keyword>
<dbReference type="Gene3D" id="2.40.160.50">
    <property type="entry name" value="membrane protein fhac: a member of the omp85/tpsb transporter family"/>
    <property type="match status" value="1"/>
</dbReference>
<evidence type="ECO:0000256" key="7">
    <source>
        <dbReference type="ARBA" id="ARBA00023237"/>
    </source>
</evidence>
<evidence type="ECO:0000256" key="3">
    <source>
        <dbReference type="ARBA" id="ARBA00022692"/>
    </source>
</evidence>
<organism evidence="11 12">
    <name type="scientific">Ameyamaea chiangmaiensis</name>
    <dbReference type="NCBI Taxonomy" id="442969"/>
    <lineage>
        <taxon>Bacteria</taxon>
        <taxon>Pseudomonadati</taxon>
        <taxon>Pseudomonadota</taxon>
        <taxon>Alphaproteobacteria</taxon>
        <taxon>Acetobacterales</taxon>
        <taxon>Acetobacteraceae</taxon>
        <taxon>Ameyamaea</taxon>
    </lineage>
</organism>
<gene>
    <name evidence="8 11" type="primary">bamA</name>
    <name evidence="11" type="ORF">HUK82_07845</name>
</gene>
<dbReference type="HAMAP" id="MF_01430">
    <property type="entry name" value="OM_assembly_BamA"/>
    <property type="match status" value="1"/>
</dbReference>
<evidence type="ECO:0000256" key="9">
    <source>
        <dbReference type="NCBIfam" id="TIGR03303"/>
    </source>
</evidence>
<keyword evidence="12" id="KW-1185">Reference proteome</keyword>
<dbReference type="Gene3D" id="3.10.20.310">
    <property type="entry name" value="membrane protein fhac"/>
    <property type="match status" value="5"/>
</dbReference>
<keyword evidence="2 8" id="KW-1134">Transmembrane beta strand</keyword>
<sequence length="814" mass="90922" precursor="true">MASVCLLPLVMAAVVPVTTQAQTISHAQTRRKAPAPRPQTGGVIQAIEVSGNDRIETSTILSYMVVQVGDPFNQDELDRSLKTLYASGLFKDVTLHRAGATLQVHVVENPVVNRISFEGNSAAKDEDLRKVIDLRSRAVFSTQTVASDRQKILQVYAEKARYAATVTPQIIKLSHNRVDVVFQINEARQTLVNKVSFVGNKAFSEARLAQVISSKEHVWYRFFSSSDEYNPERLKYDAELLRRFYLRNGYVDFNMIDATGELSPDHKSFYVTFTLHEGERYRLGKVEIRSALRHVDAKSLYKYVELFPHQWYDGTAIQHNADDMQEILQAKGNPFAVVRPEIARNPEKRIVNLLFDVGEGPRMYVERIDINGNTITQDKVIRRQMPMAEGDPYTSNDKKYTKEILEDMGYFSSASVDQSQGSAPDRVNVAANVVEKPTGEFSLGGGYSTDIGILGNASLKQHNLLGSGVDAGISGTVGYYQKQADLSVSDPYFMNRNLVAGVDIYMIQNSYQTYQSYSEGRYGITLRMGYAYNRHLSQSWNYSLVDRHVNNSFDLGYALQYGYGYEYQPSVYIRQQTGWSLLSQIGTELTYDTRDNRMRPHSGYVLHSGVDFAGAGGDEKYVRAKFDAAYYVPLDSITGSHDWTLSFKAGTGYLVDWGNGRQDVIDNFYLGGNNLRGFLDGGAGPRSAHQMINGVLVPAAGQEDLIGGRFIYTGSAQVNFPMPLAKDMGITGRYFVDAGGLAGVRVRNRYTNYKNDGANYTPISGDSVTPRVSTGVGFSWKSPFGLINIDAAIPLHRYRNDRTQVLRFGFGQQF</sequence>
<protein>
    <recommendedName>
        <fullName evidence="8 9">Outer membrane protein assembly factor BamA</fullName>
    </recommendedName>
</protein>
<comment type="subunit">
    <text evidence="8">Part of the Bam complex.</text>
</comment>
<keyword evidence="3 8" id="KW-0812">Transmembrane</keyword>
<dbReference type="RefSeq" id="WP_176613438.1">
    <property type="nucleotide sequence ID" value="NZ_JABXXR010000046.1"/>
</dbReference>
<dbReference type="AlphaFoldDB" id="A0A850P910"/>
<evidence type="ECO:0000256" key="2">
    <source>
        <dbReference type="ARBA" id="ARBA00022452"/>
    </source>
</evidence>
<comment type="subcellular location">
    <subcellularLocation>
        <location evidence="8">Cell outer membrane</location>
    </subcellularLocation>
    <subcellularLocation>
        <location evidence="1">Membrane</location>
    </subcellularLocation>
</comment>
<dbReference type="PANTHER" id="PTHR12815:SF47">
    <property type="entry name" value="TRANSLOCATION AND ASSEMBLY MODULE SUBUNIT TAMA"/>
    <property type="match status" value="1"/>
</dbReference>
<reference evidence="11 12" key="1">
    <citation type="submission" date="2020-06" db="EMBL/GenBank/DDBJ databases">
        <title>Description of novel acetic acid bacteria.</title>
        <authorList>
            <person name="Sombolestani A."/>
        </authorList>
    </citation>
    <scope>NUCLEOTIDE SEQUENCE [LARGE SCALE GENOMIC DNA]</scope>
    <source>
        <strain evidence="11 12">LMG 27010</strain>
    </source>
</reference>
<name>A0A850P910_9PROT</name>
<evidence type="ECO:0000313" key="12">
    <source>
        <dbReference type="Proteomes" id="UP000585665"/>
    </source>
</evidence>
<feature type="domain" description="POTRA" evidence="10">
    <location>
        <begin position="110"/>
        <end position="187"/>
    </location>
</feature>
<evidence type="ECO:0000256" key="6">
    <source>
        <dbReference type="ARBA" id="ARBA00023136"/>
    </source>
</evidence>
<evidence type="ECO:0000259" key="10">
    <source>
        <dbReference type="PROSITE" id="PS51779"/>
    </source>
</evidence>
<feature type="domain" description="POTRA" evidence="10">
    <location>
        <begin position="363"/>
        <end position="436"/>
    </location>
</feature>
<dbReference type="PROSITE" id="PS51779">
    <property type="entry name" value="POTRA"/>
    <property type="match status" value="3"/>
</dbReference>